<protein>
    <submittedName>
        <fullName evidence="1">Uncharacterized protein</fullName>
    </submittedName>
</protein>
<dbReference type="EMBL" id="JAWDGP010004884">
    <property type="protein sequence ID" value="KAK3761459.1"/>
    <property type="molecule type" value="Genomic_DNA"/>
</dbReference>
<keyword evidence="2" id="KW-1185">Reference proteome</keyword>
<proteinExistence type="predicted"/>
<accession>A0AAE1D8K0</accession>
<gene>
    <name evidence="1" type="ORF">RRG08_045686</name>
</gene>
<feature type="non-terminal residue" evidence="1">
    <location>
        <position position="1"/>
    </location>
</feature>
<reference evidence="1" key="1">
    <citation type="journal article" date="2023" name="G3 (Bethesda)">
        <title>A reference genome for the long-term kleptoplast-retaining sea slug Elysia crispata morphotype clarki.</title>
        <authorList>
            <person name="Eastman K.E."/>
            <person name="Pendleton A.L."/>
            <person name="Shaikh M.A."/>
            <person name="Suttiyut T."/>
            <person name="Ogas R."/>
            <person name="Tomko P."/>
            <person name="Gavelis G."/>
            <person name="Widhalm J.R."/>
            <person name="Wisecaver J.H."/>
        </authorList>
    </citation>
    <scope>NUCLEOTIDE SEQUENCE</scope>
    <source>
        <strain evidence="1">ECLA1</strain>
    </source>
</reference>
<evidence type="ECO:0000313" key="2">
    <source>
        <dbReference type="Proteomes" id="UP001283361"/>
    </source>
</evidence>
<evidence type="ECO:0000313" key="1">
    <source>
        <dbReference type="EMBL" id="KAK3761459.1"/>
    </source>
</evidence>
<name>A0AAE1D8K0_9GAST</name>
<sequence length="13" mass="1445">SRKRGAPFSINLV</sequence>
<comment type="caution">
    <text evidence="1">The sequence shown here is derived from an EMBL/GenBank/DDBJ whole genome shotgun (WGS) entry which is preliminary data.</text>
</comment>
<organism evidence="1 2">
    <name type="scientific">Elysia crispata</name>
    <name type="common">lettuce slug</name>
    <dbReference type="NCBI Taxonomy" id="231223"/>
    <lineage>
        <taxon>Eukaryota</taxon>
        <taxon>Metazoa</taxon>
        <taxon>Spiralia</taxon>
        <taxon>Lophotrochozoa</taxon>
        <taxon>Mollusca</taxon>
        <taxon>Gastropoda</taxon>
        <taxon>Heterobranchia</taxon>
        <taxon>Euthyneura</taxon>
        <taxon>Panpulmonata</taxon>
        <taxon>Sacoglossa</taxon>
        <taxon>Placobranchoidea</taxon>
        <taxon>Plakobranchidae</taxon>
        <taxon>Elysia</taxon>
    </lineage>
</organism>
<dbReference type="Proteomes" id="UP001283361">
    <property type="component" value="Unassembled WGS sequence"/>
</dbReference>